<feature type="region of interest" description="Disordered" evidence="1">
    <location>
        <begin position="94"/>
        <end position="118"/>
    </location>
</feature>
<sequence>MTGSFSRAVQTRDKRQFEEVGVVYWQRMREMISRTKMDENSLLGGKLTTLIHSLKCFLEFEHEGTLIQQNLVVCVTEKSSTGVREIKRVKTRLIEKGNESGGKKKARDKEKVTEGTEN</sequence>
<organism evidence="2 3">
    <name type="scientific">Polyplax serrata</name>
    <name type="common">Common mouse louse</name>
    <dbReference type="NCBI Taxonomy" id="468196"/>
    <lineage>
        <taxon>Eukaryota</taxon>
        <taxon>Metazoa</taxon>
        <taxon>Ecdysozoa</taxon>
        <taxon>Arthropoda</taxon>
        <taxon>Hexapoda</taxon>
        <taxon>Insecta</taxon>
        <taxon>Pterygota</taxon>
        <taxon>Neoptera</taxon>
        <taxon>Paraneoptera</taxon>
        <taxon>Psocodea</taxon>
        <taxon>Troctomorpha</taxon>
        <taxon>Phthiraptera</taxon>
        <taxon>Anoplura</taxon>
        <taxon>Polyplacidae</taxon>
        <taxon>Polyplax</taxon>
    </lineage>
</organism>
<protein>
    <submittedName>
        <fullName evidence="2">Uncharacterized protein</fullName>
    </submittedName>
</protein>
<proteinExistence type="predicted"/>
<accession>A0ABR1AYX3</accession>
<reference evidence="2 3" key="1">
    <citation type="submission" date="2023-09" db="EMBL/GenBank/DDBJ databases">
        <title>Genomes of two closely related lineages of the louse Polyplax serrata with different host specificities.</title>
        <authorList>
            <person name="Martinu J."/>
            <person name="Tarabai H."/>
            <person name="Stefka J."/>
            <person name="Hypsa V."/>
        </authorList>
    </citation>
    <scope>NUCLEOTIDE SEQUENCE [LARGE SCALE GENOMIC DNA]</scope>
    <source>
        <strain evidence="2">98ZLc_SE</strain>
    </source>
</reference>
<keyword evidence="3" id="KW-1185">Reference proteome</keyword>
<evidence type="ECO:0000313" key="3">
    <source>
        <dbReference type="Proteomes" id="UP001359485"/>
    </source>
</evidence>
<name>A0ABR1AYX3_POLSC</name>
<evidence type="ECO:0000256" key="1">
    <source>
        <dbReference type="SAM" id="MobiDB-lite"/>
    </source>
</evidence>
<comment type="caution">
    <text evidence="2">The sequence shown here is derived from an EMBL/GenBank/DDBJ whole genome shotgun (WGS) entry which is preliminary data.</text>
</comment>
<evidence type="ECO:0000313" key="2">
    <source>
        <dbReference type="EMBL" id="KAK6631549.1"/>
    </source>
</evidence>
<feature type="non-terminal residue" evidence="2">
    <location>
        <position position="118"/>
    </location>
</feature>
<dbReference type="Proteomes" id="UP001359485">
    <property type="component" value="Unassembled WGS sequence"/>
</dbReference>
<gene>
    <name evidence="2" type="ORF">RUM44_006077</name>
</gene>
<dbReference type="EMBL" id="JAWJWF010000006">
    <property type="protein sequence ID" value="KAK6631549.1"/>
    <property type="molecule type" value="Genomic_DNA"/>
</dbReference>